<protein>
    <recommendedName>
        <fullName evidence="3">DUF2612 domain-containing protein</fullName>
    </recommendedName>
</protein>
<comment type="caution">
    <text evidence="1">The sequence shown here is derived from an EMBL/GenBank/DDBJ whole genome shotgun (WGS) entry which is preliminary data.</text>
</comment>
<organism evidence="1 2">
    <name type="scientific">Pseudomonas azerbaijanoccidentalis</name>
    <dbReference type="NCBI Taxonomy" id="2842347"/>
    <lineage>
        <taxon>Bacteria</taxon>
        <taxon>Pseudomonadati</taxon>
        <taxon>Pseudomonadota</taxon>
        <taxon>Gammaproteobacteria</taxon>
        <taxon>Pseudomonadales</taxon>
        <taxon>Pseudomonadaceae</taxon>
        <taxon>Pseudomonas</taxon>
    </lineage>
</organism>
<evidence type="ECO:0000313" key="2">
    <source>
        <dbReference type="Proteomes" id="UP001049200"/>
    </source>
</evidence>
<dbReference type="RefSeq" id="WP_217873583.1">
    <property type="nucleotide sequence ID" value="NZ_JAHSTU010000014.1"/>
</dbReference>
<accession>A0ABS6R0H3</accession>
<keyword evidence="2" id="KW-1185">Reference proteome</keyword>
<evidence type="ECO:0008006" key="3">
    <source>
        <dbReference type="Google" id="ProtNLM"/>
    </source>
</evidence>
<dbReference type="Proteomes" id="UP001049200">
    <property type="component" value="Unassembled WGS sequence"/>
</dbReference>
<reference evidence="1" key="1">
    <citation type="submission" date="2021-06" db="EMBL/GenBank/DDBJ databases">
        <title>Updating the genus Pseudomonas: Description of 43 new species and partition of the Pseudomonas putida group.</title>
        <authorList>
            <person name="Girard L."/>
            <person name="Lood C."/>
            <person name="Vandamme P."/>
            <person name="Rokni-Zadeh H."/>
            <person name="Van Noort V."/>
            <person name="Hofte M."/>
            <person name="Lavigne R."/>
            <person name="De Mot R."/>
        </authorList>
    </citation>
    <scope>NUCLEOTIDE SEQUENCE</scope>
    <source>
        <strain evidence="1">SWRI74</strain>
    </source>
</reference>
<gene>
    <name evidence="1" type="ORF">KVG88_30370</name>
</gene>
<evidence type="ECO:0000313" key="1">
    <source>
        <dbReference type="EMBL" id="MBV4524382.1"/>
    </source>
</evidence>
<name>A0ABS6R0H3_9PSED</name>
<sequence>MQLIPLQRSAEYDEIESEFKALFLSLYHKDLSGHVVDANTLGMPHLGPDAFISRGLNNDGLALLNDTTSDMTRMLFMAWRYLNPQRGTKFLAFYLRSLFGDVFTIDQLWCEKGGEYPVDVMTENEIQLAGRQLSDYFLTSRLRVDIETEIVPERILAAARTAVAARFVLDLRAARRAGLKIPIACIAYGFNIGRVTGTALYQQPVIESYMTVGPGIKVTGATLAFSSIDRLDMQTFTK</sequence>
<proteinExistence type="predicted"/>
<dbReference type="EMBL" id="JAHSTU010000014">
    <property type="protein sequence ID" value="MBV4524382.1"/>
    <property type="molecule type" value="Genomic_DNA"/>
</dbReference>